<evidence type="ECO:0000256" key="1">
    <source>
        <dbReference type="ARBA" id="ARBA00004328"/>
    </source>
</evidence>
<reference evidence="3" key="1">
    <citation type="submission" date="2025-08" db="UniProtKB">
        <authorList>
            <consortium name="RefSeq"/>
        </authorList>
    </citation>
    <scope>IDENTIFICATION</scope>
    <source>
        <tissue evidence="3">Seedling</tissue>
    </source>
</reference>
<evidence type="ECO:0000313" key="3">
    <source>
        <dbReference type="RefSeq" id="XP_060669563.1"/>
    </source>
</evidence>
<keyword evidence="2" id="KW-1185">Reference proteome</keyword>
<dbReference type="Proteomes" id="UP001652623">
    <property type="component" value="Chromosome 12"/>
</dbReference>
<gene>
    <name evidence="3" type="primary">LOC125419096</name>
</gene>
<accession>A0ABM3ZYK7</accession>
<dbReference type="GeneID" id="125419096"/>
<proteinExistence type="predicted"/>
<sequence length="295" mass="34203">MVSAWNLYYIPEGKYVFPEILANTTPDDEEFTALPFKTNPNNPDGAAEILWPLTDSVTCCVGAYVCACLLRLATKPASNFLKSWGNIKNRYWDFNKHRLEIRGLNPVEENLETVRIRFTNPSPYQNTLTRFVYHFNELRGNVKRLARFAFEQHLSLVGLHSYNLFRRVADKLEANPDELSAVLKLPTTRTGLEMINTILQNFEGSDDEKQRRQTWRYAHLFNHQMFAHLQTKHCTELTSILAMILKKMEEDQDGGFGDVSQIVHLQRIAEPRRDYHRRVASRVVQHFASKTSRTA</sequence>
<organism evidence="2 3">
    <name type="scientific">Ziziphus jujuba</name>
    <name type="common">Chinese jujube</name>
    <name type="synonym">Ziziphus sativa</name>
    <dbReference type="NCBI Taxonomy" id="326968"/>
    <lineage>
        <taxon>Eukaryota</taxon>
        <taxon>Viridiplantae</taxon>
        <taxon>Streptophyta</taxon>
        <taxon>Embryophyta</taxon>
        <taxon>Tracheophyta</taxon>
        <taxon>Spermatophyta</taxon>
        <taxon>Magnoliopsida</taxon>
        <taxon>eudicotyledons</taxon>
        <taxon>Gunneridae</taxon>
        <taxon>Pentapetalae</taxon>
        <taxon>rosids</taxon>
        <taxon>fabids</taxon>
        <taxon>Rosales</taxon>
        <taxon>Rhamnaceae</taxon>
        <taxon>Paliureae</taxon>
        <taxon>Ziziphus</taxon>
    </lineage>
</organism>
<name>A0ABM3ZYK7_ZIZJJ</name>
<comment type="subcellular location">
    <subcellularLocation>
        <location evidence="1">Virion</location>
    </subcellularLocation>
</comment>
<evidence type="ECO:0000313" key="2">
    <source>
        <dbReference type="Proteomes" id="UP001652623"/>
    </source>
</evidence>
<dbReference type="RefSeq" id="XP_060669563.1">
    <property type="nucleotide sequence ID" value="XM_060813580.1"/>
</dbReference>
<dbReference type="Pfam" id="PF03216">
    <property type="entry name" value="Rhabdo_ncap_2"/>
    <property type="match status" value="1"/>
</dbReference>
<protein>
    <submittedName>
        <fullName evidence="3">Uncharacterized protein LOC125419096</fullName>
    </submittedName>
</protein>
<dbReference type="InterPro" id="IPR004902">
    <property type="entry name" value="Rhabdo_ncap_2"/>
</dbReference>